<gene>
    <name evidence="1" type="ORF">RGR602_PC01709</name>
</gene>
<geneLocation type="plasmid" evidence="1 2">
    <name>pRgalR602c</name>
</geneLocation>
<protein>
    <submittedName>
        <fullName evidence="1">Uncharacterized protein</fullName>
    </submittedName>
</protein>
<name>A0A0B4XGI2_9HYPH</name>
<dbReference type="RefSeq" id="WP_040115886.1">
    <property type="nucleotide sequence ID" value="NZ_CP006880.1"/>
</dbReference>
<dbReference type="AlphaFoldDB" id="A0A0B4XGI2"/>
<evidence type="ECO:0000313" key="1">
    <source>
        <dbReference type="EMBL" id="AJD45733.1"/>
    </source>
</evidence>
<accession>A0A0B4XGI2</accession>
<keyword evidence="2" id="KW-1185">Reference proteome</keyword>
<organism evidence="1 2">
    <name type="scientific">Rhizobium gallicum bv. gallicum R602sp</name>
    <dbReference type="NCBI Taxonomy" id="1041138"/>
    <lineage>
        <taxon>Bacteria</taxon>
        <taxon>Pseudomonadati</taxon>
        <taxon>Pseudomonadota</taxon>
        <taxon>Alphaproteobacteria</taxon>
        <taxon>Hyphomicrobiales</taxon>
        <taxon>Rhizobiaceae</taxon>
        <taxon>Rhizobium/Agrobacterium group</taxon>
        <taxon>Rhizobium</taxon>
    </lineage>
</organism>
<dbReference type="Proteomes" id="UP000031368">
    <property type="component" value="Plasmid pRgalR602c"/>
</dbReference>
<reference evidence="1 2" key="1">
    <citation type="submission" date="2013-11" db="EMBL/GenBank/DDBJ databases">
        <title>Complete genome sequence of Rhizobium gallicum bv. gallicum R602.</title>
        <authorList>
            <person name="Bustos P."/>
            <person name="Santamaria R.I."/>
            <person name="Lozano L."/>
            <person name="Acosta J.L."/>
            <person name="Ormeno-Orrillo E."/>
            <person name="Rogel M.A."/>
            <person name="Romero D."/>
            <person name="Cevallos M.A."/>
            <person name="Martinez-Romero E."/>
            <person name="Gonzalez V."/>
        </authorList>
    </citation>
    <scope>NUCLEOTIDE SEQUENCE [LARGE SCALE GENOMIC DNA]</scope>
    <source>
        <strain evidence="1 2">R602</strain>
        <plasmid evidence="1 2">pRgalR602c</plasmid>
    </source>
</reference>
<keyword evidence="1" id="KW-0614">Plasmid</keyword>
<proteinExistence type="predicted"/>
<dbReference type="KEGG" id="rga:RGR602_PC01709"/>
<dbReference type="HOGENOM" id="CLU_2555883_0_0_5"/>
<sequence>MDAYINHYVELSSRLRSAQAFCEFLASGGRVWDQLDGAAWRDVTAEAEKRELQKVRALETLRRQLYPDVAAEDNSPFRH</sequence>
<evidence type="ECO:0000313" key="2">
    <source>
        <dbReference type="Proteomes" id="UP000031368"/>
    </source>
</evidence>
<dbReference type="EMBL" id="CP006880">
    <property type="protein sequence ID" value="AJD45733.1"/>
    <property type="molecule type" value="Genomic_DNA"/>
</dbReference>